<dbReference type="Proteomes" id="UP000078561">
    <property type="component" value="Unassembled WGS sequence"/>
</dbReference>
<feature type="compositionally biased region" description="Basic and acidic residues" evidence="8">
    <location>
        <begin position="499"/>
        <end position="509"/>
    </location>
</feature>
<dbReference type="InterPro" id="IPR000504">
    <property type="entry name" value="RRM_dom"/>
</dbReference>
<feature type="compositionally biased region" description="Low complexity" evidence="8">
    <location>
        <begin position="455"/>
        <end position="488"/>
    </location>
</feature>
<sequence>MCPCCLRRVSADYEGTNHNMAMMRNVCGYLATRDARTVFSEQEDSPHVCFAFHRSDADPQDKSYMPKQAQSSATTTEAAPTTTAPTSNTTSSEPNNPTEDKDDDEDDEDDDTNFKRRSNNNKSSPTIEAKGDGSQTQKRSFAADDNTDNGPLNKQQRYHSPGGQNAPSNYSMQQRLGPRQFVKKPCFNYQNKGYCMRGDFCPYDHGDNPLVMETNGTGMMEAVDRAGGNYNGGDAGGPMRIRGRGARHEGGFDGNKMGNRRQEDVPYTNRYTPYSTKIVVEKIPEENCNIDSVTGFFGKFGKLVNLSVQPDVSRAFLQYASHQEAMAAYQSPAVIFNNRFVKVFWQKVNEEEERKEFIEQQRLASQPDPEAVKAKAAQLAKEREERQKKQQEHLKKVLELQKHQQQLIERQIEEQKKLMERYEHALPGSKEREEIMTAINNLSDSIKSNKATALSSTAAIPSQPSAPTSSSSTASSSPPSAPSPSAVAPSPPTTPTTLDAKKAEMERLKAKLASLEAAKKSGYASHRGGRGGMNTWPGRGGARTFSIDNRKKMTPPQAAATSTTDQQPQPPVDSTHKVEAANQEPI</sequence>
<evidence type="ECO:0000256" key="6">
    <source>
        <dbReference type="PROSITE-ProRule" id="PRU00723"/>
    </source>
</evidence>
<feature type="compositionally biased region" description="Acidic residues" evidence="8">
    <location>
        <begin position="100"/>
        <end position="111"/>
    </location>
</feature>
<dbReference type="InterPro" id="IPR045137">
    <property type="entry name" value="RBM26/27"/>
</dbReference>
<dbReference type="EMBL" id="LT554760">
    <property type="protein sequence ID" value="SAM07497.1"/>
    <property type="molecule type" value="Genomic_DNA"/>
</dbReference>
<evidence type="ECO:0000259" key="9">
    <source>
        <dbReference type="PROSITE" id="PS50102"/>
    </source>
</evidence>
<keyword evidence="4 5" id="KW-0694">RNA-binding</keyword>
<protein>
    <recommendedName>
        <fullName evidence="13">C3H1-type domain-containing protein</fullName>
    </recommendedName>
</protein>
<dbReference type="GO" id="GO:0008270">
    <property type="term" value="F:zinc ion binding"/>
    <property type="evidence" value="ECO:0007669"/>
    <property type="project" value="UniProtKB-KW"/>
</dbReference>
<evidence type="ECO:0000256" key="4">
    <source>
        <dbReference type="ARBA" id="ARBA00022884"/>
    </source>
</evidence>
<dbReference type="GO" id="GO:0003723">
    <property type="term" value="F:RNA binding"/>
    <property type="evidence" value="ECO:0007669"/>
    <property type="project" value="UniProtKB-UniRule"/>
</dbReference>
<keyword evidence="7" id="KW-0175">Coiled coil</keyword>
<dbReference type="GO" id="GO:0005634">
    <property type="term" value="C:nucleus"/>
    <property type="evidence" value="ECO:0007669"/>
    <property type="project" value="TreeGrafter"/>
</dbReference>
<keyword evidence="12" id="KW-1185">Reference proteome</keyword>
<dbReference type="InterPro" id="IPR035979">
    <property type="entry name" value="RBD_domain_sf"/>
</dbReference>
<evidence type="ECO:0000256" key="1">
    <source>
        <dbReference type="ARBA" id="ARBA00022723"/>
    </source>
</evidence>
<keyword evidence="2 6" id="KW-0863">Zinc-finger</keyword>
<keyword evidence="1 6" id="KW-0479">Metal-binding</keyword>
<organism evidence="11">
    <name type="scientific">Absidia glauca</name>
    <name type="common">Pin mould</name>
    <dbReference type="NCBI Taxonomy" id="4829"/>
    <lineage>
        <taxon>Eukaryota</taxon>
        <taxon>Fungi</taxon>
        <taxon>Fungi incertae sedis</taxon>
        <taxon>Mucoromycota</taxon>
        <taxon>Mucoromycotina</taxon>
        <taxon>Mucoromycetes</taxon>
        <taxon>Mucorales</taxon>
        <taxon>Cunninghamellaceae</taxon>
        <taxon>Absidia</taxon>
    </lineage>
</organism>
<evidence type="ECO:0000256" key="2">
    <source>
        <dbReference type="ARBA" id="ARBA00022771"/>
    </source>
</evidence>
<feature type="domain" description="RRM" evidence="9">
    <location>
        <begin position="276"/>
        <end position="348"/>
    </location>
</feature>
<dbReference type="InterPro" id="IPR036855">
    <property type="entry name" value="Znf_CCCH_sf"/>
</dbReference>
<dbReference type="SMART" id="SM00356">
    <property type="entry name" value="ZnF_C3H1"/>
    <property type="match status" value="1"/>
</dbReference>
<evidence type="ECO:0000256" key="7">
    <source>
        <dbReference type="SAM" id="Coils"/>
    </source>
</evidence>
<feature type="region of interest" description="Disordered" evidence="8">
    <location>
        <begin position="57"/>
        <end position="171"/>
    </location>
</feature>
<feature type="compositionally biased region" description="Polar residues" evidence="8">
    <location>
        <begin position="162"/>
        <end position="171"/>
    </location>
</feature>
<feature type="domain" description="C3H1-type" evidence="10">
    <location>
        <begin position="180"/>
        <end position="208"/>
    </location>
</feature>
<keyword evidence="3 6" id="KW-0862">Zinc</keyword>
<name>A0A168RWN0_ABSGL</name>
<evidence type="ECO:0000313" key="12">
    <source>
        <dbReference type="Proteomes" id="UP000078561"/>
    </source>
</evidence>
<gene>
    <name evidence="11" type="primary">ABSGL_13140.1 scaffold 13659</name>
</gene>
<proteinExistence type="predicted"/>
<evidence type="ECO:0008006" key="13">
    <source>
        <dbReference type="Google" id="ProtNLM"/>
    </source>
</evidence>
<dbReference type="SUPFAM" id="SSF54928">
    <property type="entry name" value="RNA-binding domain, RBD"/>
    <property type="match status" value="1"/>
</dbReference>
<evidence type="ECO:0000256" key="5">
    <source>
        <dbReference type="PROSITE-ProRule" id="PRU00176"/>
    </source>
</evidence>
<evidence type="ECO:0000259" key="10">
    <source>
        <dbReference type="PROSITE" id="PS50103"/>
    </source>
</evidence>
<dbReference type="PANTHER" id="PTHR14398">
    <property type="entry name" value="RNA RECOGNITION RRM/RNP DOMAIN"/>
    <property type="match status" value="1"/>
</dbReference>
<dbReference type="Gene3D" id="3.30.70.330">
    <property type="match status" value="1"/>
</dbReference>
<dbReference type="OrthoDB" id="443401at2759"/>
<evidence type="ECO:0000313" key="11">
    <source>
        <dbReference type="EMBL" id="SAM07497.1"/>
    </source>
</evidence>
<reference evidence="11" key="1">
    <citation type="submission" date="2016-04" db="EMBL/GenBank/DDBJ databases">
        <authorList>
            <person name="Evans L.H."/>
            <person name="Alamgir A."/>
            <person name="Owens N."/>
            <person name="Weber N.D."/>
            <person name="Virtaneva K."/>
            <person name="Barbian K."/>
            <person name="Babar A."/>
            <person name="Rosenke K."/>
        </authorList>
    </citation>
    <scope>NUCLEOTIDE SEQUENCE [LARGE SCALE GENOMIC DNA]</scope>
    <source>
        <strain evidence="11">CBS 101.48</strain>
    </source>
</reference>
<evidence type="ECO:0000256" key="8">
    <source>
        <dbReference type="SAM" id="MobiDB-lite"/>
    </source>
</evidence>
<dbReference type="InterPro" id="IPR012677">
    <property type="entry name" value="Nucleotide-bd_a/b_plait_sf"/>
</dbReference>
<dbReference type="CDD" id="cd12257">
    <property type="entry name" value="RRM1_RBM26_like"/>
    <property type="match status" value="1"/>
</dbReference>
<dbReference type="PROSITE" id="PS50103">
    <property type="entry name" value="ZF_C3H1"/>
    <property type="match status" value="1"/>
</dbReference>
<dbReference type="SUPFAM" id="SSF90229">
    <property type="entry name" value="CCCH zinc finger"/>
    <property type="match status" value="1"/>
</dbReference>
<dbReference type="PROSITE" id="PS50102">
    <property type="entry name" value="RRM"/>
    <property type="match status" value="1"/>
</dbReference>
<dbReference type="PANTHER" id="PTHR14398:SF0">
    <property type="entry name" value="ZINC FINGER PROTEIN SWM"/>
    <property type="match status" value="1"/>
</dbReference>
<feature type="region of interest" description="Disordered" evidence="8">
    <location>
        <begin position="248"/>
        <end position="267"/>
    </location>
</feature>
<dbReference type="InterPro" id="IPR000571">
    <property type="entry name" value="Znf_CCCH"/>
</dbReference>
<dbReference type="SMART" id="SM00360">
    <property type="entry name" value="RRM"/>
    <property type="match status" value="1"/>
</dbReference>
<dbReference type="InParanoid" id="A0A168RWN0"/>
<dbReference type="STRING" id="4829.A0A168RWN0"/>
<feature type="coiled-coil region" evidence="7">
    <location>
        <begin position="372"/>
        <end position="425"/>
    </location>
</feature>
<accession>A0A168RWN0</accession>
<evidence type="ECO:0000256" key="3">
    <source>
        <dbReference type="ARBA" id="ARBA00022833"/>
    </source>
</evidence>
<feature type="region of interest" description="Disordered" evidence="8">
    <location>
        <begin position="454"/>
        <end position="586"/>
    </location>
</feature>
<feature type="compositionally biased region" description="Low complexity" evidence="8">
    <location>
        <begin position="71"/>
        <end position="97"/>
    </location>
</feature>
<dbReference type="AlphaFoldDB" id="A0A168RWN0"/>
<feature type="zinc finger region" description="C3H1-type" evidence="6">
    <location>
        <begin position="180"/>
        <end position="208"/>
    </location>
</feature>